<evidence type="ECO:0000313" key="1">
    <source>
        <dbReference type="EMBL" id="KAH7845273.1"/>
    </source>
</evidence>
<gene>
    <name evidence="1" type="ORF">Vadar_000236</name>
</gene>
<keyword evidence="2" id="KW-1185">Reference proteome</keyword>
<reference evidence="1 2" key="1">
    <citation type="journal article" date="2021" name="Hortic Res">
        <title>High-quality reference genome and annotation aids understanding of berry development for evergreen blueberry (Vaccinium darrowii).</title>
        <authorList>
            <person name="Yu J."/>
            <person name="Hulse-Kemp A.M."/>
            <person name="Babiker E."/>
            <person name="Staton M."/>
        </authorList>
    </citation>
    <scope>NUCLEOTIDE SEQUENCE [LARGE SCALE GENOMIC DNA]</scope>
    <source>
        <strain evidence="2">cv. NJ 8807/NJ 8810</strain>
        <tissue evidence="1">Young leaf</tissue>
    </source>
</reference>
<sequence>MHVAAVEEENGKGRRRMVEAAAPPPTKGNFAGKLEKSQIRKSDLMLVRYNVSSISSGIKEEDEDDEDMKKVMSSKNRIDDLPDYYKVSAICYVPTLNVDNQMWRRISQVTKWPSISPRKEYSLSHLHTIKPTKVGEYNIGASTFDHFEITRLWKGSWVNMLSKDAVSPYGIPLHRNGGLIFQQYKTCVASTIQDNLPSLNMYLSLETKYGEKLIVWSFKYKYFNCIYSTSHSLMLQTEGAKNKTIVNFLKHLGIGGKTNNPPQQLVVHRDKQMVVHSGPRKIEGKPSDNPPVGVVLISDTLLEIMNKNGVVVDLKELMENGDELYEAEFRRRCVGLENEEAF</sequence>
<dbReference type="Proteomes" id="UP000828048">
    <property type="component" value="Chromosome 5"/>
</dbReference>
<name>A0ACB7XVK9_9ERIC</name>
<dbReference type="EMBL" id="CM037155">
    <property type="protein sequence ID" value="KAH7845273.1"/>
    <property type="molecule type" value="Genomic_DNA"/>
</dbReference>
<protein>
    <submittedName>
        <fullName evidence="1">Uncharacterized protein</fullName>
    </submittedName>
</protein>
<organism evidence="1 2">
    <name type="scientific">Vaccinium darrowii</name>
    <dbReference type="NCBI Taxonomy" id="229202"/>
    <lineage>
        <taxon>Eukaryota</taxon>
        <taxon>Viridiplantae</taxon>
        <taxon>Streptophyta</taxon>
        <taxon>Embryophyta</taxon>
        <taxon>Tracheophyta</taxon>
        <taxon>Spermatophyta</taxon>
        <taxon>Magnoliopsida</taxon>
        <taxon>eudicotyledons</taxon>
        <taxon>Gunneridae</taxon>
        <taxon>Pentapetalae</taxon>
        <taxon>asterids</taxon>
        <taxon>Ericales</taxon>
        <taxon>Ericaceae</taxon>
        <taxon>Vaccinioideae</taxon>
        <taxon>Vaccinieae</taxon>
        <taxon>Vaccinium</taxon>
    </lineage>
</organism>
<accession>A0ACB7XVK9</accession>
<comment type="caution">
    <text evidence="1">The sequence shown here is derived from an EMBL/GenBank/DDBJ whole genome shotgun (WGS) entry which is preliminary data.</text>
</comment>
<proteinExistence type="predicted"/>
<evidence type="ECO:0000313" key="2">
    <source>
        <dbReference type="Proteomes" id="UP000828048"/>
    </source>
</evidence>